<keyword evidence="1" id="KW-0732">Signal</keyword>
<gene>
    <name evidence="2" type="ORF">CHH72_02825</name>
</gene>
<name>A0A268P5M4_SHOCL</name>
<protein>
    <recommendedName>
        <fullName evidence="4">Lipoprotein</fullName>
    </recommendedName>
</protein>
<evidence type="ECO:0000313" key="2">
    <source>
        <dbReference type="EMBL" id="PAE90829.1"/>
    </source>
</evidence>
<reference evidence="2 3" key="1">
    <citation type="submission" date="2017-07" db="EMBL/GenBank/DDBJ databases">
        <title>Isolation and whole genome analysis of endospore-forming bacteria from heroin.</title>
        <authorList>
            <person name="Kalinowski J."/>
            <person name="Ahrens B."/>
            <person name="Al-Dilaimi A."/>
            <person name="Winkler A."/>
            <person name="Wibberg D."/>
            <person name="Schleenbecker U."/>
            <person name="Ruckert C."/>
            <person name="Wolfel R."/>
            <person name="Grass G."/>
        </authorList>
    </citation>
    <scope>NUCLEOTIDE SEQUENCE [LARGE SCALE GENOMIC DNA]</scope>
    <source>
        <strain evidence="2 3">7539</strain>
    </source>
</reference>
<evidence type="ECO:0008006" key="4">
    <source>
        <dbReference type="Google" id="ProtNLM"/>
    </source>
</evidence>
<proteinExistence type="predicted"/>
<evidence type="ECO:0000256" key="1">
    <source>
        <dbReference type="SAM" id="SignalP"/>
    </source>
</evidence>
<organism evidence="2 3">
    <name type="scientific">Shouchella clausii</name>
    <name type="common">Alkalihalobacillus clausii</name>
    <dbReference type="NCBI Taxonomy" id="79880"/>
    <lineage>
        <taxon>Bacteria</taxon>
        <taxon>Bacillati</taxon>
        <taxon>Bacillota</taxon>
        <taxon>Bacilli</taxon>
        <taxon>Bacillales</taxon>
        <taxon>Bacillaceae</taxon>
        <taxon>Shouchella</taxon>
    </lineage>
</organism>
<dbReference type="EMBL" id="NPCC01000004">
    <property type="protein sequence ID" value="PAE90829.1"/>
    <property type="molecule type" value="Genomic_DNA"/>
</dbReference>
<dbReference type="PROSITE" id="PS51257">
    <property type="entry name" value="PROKAR_LIPOPROTEIN"/>
    <property type="match status" value="1"/>
</dbReference>
<sequence>MGKKPFVALLFALLALSACVDGTSPSKASDEIKGLSSQLDVNHEQKEQSKAAEDYARAFEQYVDEAAPVLVQLQEAVMTGNNSEAAALTELLADKAKAHEQTNTFPPPFAGGFKDIHHSYTVSLGELEQALNNHSYAAEQQHYSNASLSFRLMRREFESIITEYGIKASPS</sequence>
<feature type="chain" id="PRO_5038558506" description="Lipoprotein" evidence="1">
    <location>
        <begin position="21"/>
        <end position="171"/>
    </location>
</feature>
<evidence type="ECO:0000313" key="3">
    <source>
        <dbReference type="Proteomes" id="UP000216207"/>
    </source>
</evidence>
<dbReference type="AlphaFoldDB" id="A0A268P5M4"/>
<comment type="caution">
    <text evidence="2">The sequence shown here is derived from an EMBL/GenBank/DDBJ whole genome shotgun (WGS) entry which is preliminary data.</text>
</comment>
<feature type="signal peptide" evidence="1">
    <location>
        <begin position="1"/>
        <end position="20"/>
    </location>
</feature>
<dbReference type="RefSeq" id="WP_095326112.1">
    <property type="nucleotide sequence ID" value="NZ_NPCC01000004.1"/>
</dbReference>
<dbReference type="Proteomes" id="UP000216207">
    <property type="component" value="Unassembled WGS sequence"/>
</dbReference>
<accession>A0A268P5M4</accession>